<keyword evidence="12" id="KW-1185">Reference proteome</keyword>
<evidence type="ECO:0000313" key="12">
    <source>
        <dbReference type="Proteomes" id="UP000233491"/>
    </source>
</evidence>
<organism evidence="11 12">
    <name type="scientific">Pleomorphomonas diazotrophica</name>
    <dbReference type="NCBI Taxonomy" id="1166257"/>
    <lineage>
        <taxon>Bacteria</taxon>
        <taxon>Pseudomonadati</taxon>
        <taxon>Pseudomonadota</taxon>
        <taxon>Alphaproteobacteria</taxon>
        <taxon>Hyphomicrobiales</taxon>
        <taxon>Pleomorphomonadaceae</taxon>
        <taxon>Pleomorphomonas</taxon>
    </lineage>
</organism>
<name>A0A1I4QNF5_9HYPH</name>
<dbReference type="GO" id="GO:0044780">
    <property type="term" value="P:bacterial-type flagellum assembly"/>
    <property type="evidence" value="ECO:0007669"/>
    <property type="project" value="InterPro"/>
</dbReference>
<dbReference type="InterPro" id="IPR002371">
    <property type="entry name" value="FlgK"/>
</dbReference>
<feature type="domain" description="Flagellar hook-associated protein FlgK helical" evidence="10">
    <location>
        <begin position="104"/>
        <end position="314"/>
    </location>
</feature>
<proteinExistence type="inferred from homology"/>
<evidence type="ECO:0000259" key="9">
    <source>
        <dbReference type="Pfam" id="PF06429"/>
    </source>
</evidence>
<dbReference type="PANTHER" id="PTHR30033:SF1">
    <property type="entry name" value="FLAGELLAR HOOK-ASSOCIATED PROTEIN 1"/>
    <property type="match status" value="1"/>
</dbReference>
<sequence length="577" mass="57449">MSLSVASTIALSALRASQVGISVTSSNIANADVDGYTVKTANQVSTVAATTGSGTAVTSITGGVDKYVFASLISANADLGAASVTASYTDQLQALMGSTTGSDDGGTSVATLVTDLQTAISSLASSPEDDTVQSEVIAAADSLASSLRETSASIQSLRSDADQQIADDVDVINDALQTIDDLNEAILAAEAKGASTADLEDQRNTAIETISSLIGIKTTTASNGSIYISTTGGTALLTSTVHELSFSASATVNASSVLSGISVDGEDITEELTSGEIGGLLTLRDTTLVEAQDELDALATALIETLNAVTADGSAVPAPESLTGATQVSSTDTLSASGSVRIAQVDEDGALVAYTDLDLSSYATIGDLVSALDAIDGIDASLDSDGKLTITSTTDAGVAIGALDGDMTGDGTSFSSYFGLNALLTGSSAASVSLSSAIANDASALAIGTLSNSTTVGATVLTSGSSTVADGLLAAMTETQSFEAVGGIGSTTVTLGDYAARIVSDFASRASNAEEDETSAETLATSLSDTIASRSGVNIDEETSKLSDYQALYSAAAQIIQAANEMFEALLSAAKSA</sequence>
<dbReference type="GO" id="GO:0005576">
    <property type="term" value="C:extracellular region"/>
    <property type="evidence" value="ECO:0007669"/>
    <property type="project" value="UniProtKB-SubCell"/>
</dbReference>
<dbReference type="PRINTS" id="PR01005">
    <property type="entry name" value="FLGHOOKAP1"/>
</dbReference>
<evidence type="ECO:0000256" key="2">
    <source>
        <dbReference type="ARBA" id="ARBA00004613"/>
    </source>
</evidence>
<dbReference type="AlphaFoldDB" id="A0A1I4QNF5"/>
<dbReference type="Pfam" id="PF06429">
    <property type="entry name" value="Flg_bbr_C"/>
    <property type="match status" value="1"/>
</dbReference>
<dbReference type="SUPFAM" id="SSF64518">
    <property type="entry name" value="Phase 1 flagellin"/>
    <property type="match status" value="1"/>
</dbReference>
<gene>
    <name evidence="7 11" type="primary">flgK</name>
    <name evidence="11" type="ORF">CXZ10_03970</name>
</gene>
<dbReference type="PANTHER" id="PTHR30033">
    <property type="entry name" value="FLAGELLAR HOOK-ASSOCIATED PROTEIN 1"/>
    <property type="match status" value="1"/>
</dbReference>
<dbReference type="GO" id="GO:0009424">
    <property type="term" value="C:bacterial-type flagellum hook"/>
    <property type="evidence" value="ECO:0007669"/>
    <property type="project" value="UniProtKB-UniRule"/>
</dbReference>
<dbReference type="InterPro" id="IPR001444">
    <property type="entry name" value="Flag_bb_rod_N"/>
</dbReference>
<evidence type="ECO:0000256" key="3">
    <source>
        <dbReference type="ARBA" id="ARBA00009677"/>
    </source>
</evidence>
<dbReference type="Proteomes" id="UP000233491">
    <property type="component" value="Unassembled WGS sequence"/>
</dbReference>
<evidence type="ECO:0000256" key="1">
    <source>
        <dbReference type="ARBA" id="ARBA00004117"/>
    </source>
</evidence>
<dbReference type="RefSeq" id="WP_101287626.1">
    <property type="nucleotide sequence ID" value="NZ_FOUQ01000001.1"/>
</dbReference>
<dbReference type="GO" id="GO:0009425">
    <property type="term" value="C:bacterial-type flagellum basal body"/>
    <property type="evidence" value="ECO:0007669"/>
    <property type="project" value="UniProtKB-SubCell"/>
</dbReference>
<evidence type="ECO:0000256" key="4">
    <source>
        <dbReference type="ARBA" id="ARBA00016244"/>
    </source>
</evidence>
<comment type="caution">
    <text evidence="11">The sequence shown here is derived from an EMBL/GenBank/DDBJ whole genome shotgun (WGS) entry which is preliminary data.</text>
</comment>
<evidence type="ECO:0000256" key="5">
    <source>
        <dbReference type="ARBA" id="ARBA00022525"/>
    </source>
</evidence>
<dbReference type="InterPro" id="IPR010930">
    <property type="entry name" value="Flg_bb/hook_C_dom"/>
</dbReference>
<keyword evidence="11" id="KW-0966">Cell projection</keyword>
<evidence type="ECO:0000259" key="8">
    <source>
        <dbReference type="Pfam" id="PF00460"/>
    </source>
</evidence>
<dbReference type="GO" id="GO:0005198">
    <property type="term" value="F:structural molecule activity"/>
    <property type="evidence" value="ECO:0007669"/>
    <property type="project" value="UniProtKB-UniRule"/>
</dbReference>
<protein>
    <recommendedName>
        <fullName evidence="4 7">Flagellar hook-associated protein 1</fullName>
        <shortName evidence="7">HAP1</shortName>
    </recommendedName>
</protein>
<comment type="similarity">
    <text evidence="3 7">Belongs to the flagella basal body rod proteins family.</text>
</comment>
<feature type="domain" description="Flagellar basal-body/hook protein C-terminal" evidence="9">
    <location>
        <begin position="534"/>
        <end position="572"/>
    </location>
</feature>
<keyword evidence="11" id="KW-0969">Cilium</keyword>
<dbReference type="OrthoDB" id="7181295at2"/>
<keyword evidence="6 7" id="KW-0975">Bacterial flagellum</keyword>
<evidence type="ECO:0000313" key="11">
    <source>
        <dbReference type="EMBL" id="PKR90532.1"/>
    </source>
</evidence>
<keyword evidence="5 7" id="KW-0964">Secreted</keyword>
<reference evidence="11 12" key="1">
    <citation type="submission" date="2017-12" db="EMBL/GenBank/DDBJ databases">
        <title>Anaerobic carbon monoxide metabolism by Pleomorphomonas carboxyditropha sp. nov., a new mesophilic hydrogenogenic carboxidotroph.</title>
        <authorList>
            <person name="Esquivel-Elizondo S."/>
            <person name="Krajmalnik-Brown R."/>
        </authorList>
    </citation>
    <scope>NUCLEOTIDE SEQUENCE [LARGE SCALE GENOMIC DNA]</scope>
    <source>
        <strain evidence="11 12">R5-392</strain>
    </source>
</reference>
<dbReference type="Pfam" id="PF22638">
    <property type="entry name" value="FlgK_D1"/>
    <property type="match status" value="1"/>
</dbReference>
<dbReference type="EMBL" id="PJNW01000002">
    <property type="protein sequence ID" value="PKR90532.1"/>
    <property type="molecule type" value="Genomic_DNA"/>
</dbReference>
<dbReference type="NCBIfam" id="TIGR02492">
    <property type="entry name" value="flgK_ends"/>
    <property type="match status" value="1"/>
</dbReference>
<dbReference type="Pfam" id="PF00460">
    <property type="entry name" value="Flg_bb_rod"/>
    <property type="match status" value="1"/>
</dbReference>
<dbReference type="InterPro" id="IPR053927">
    <property type="entry name" value="FlgK_helical"/>
</dbReference>
<keyword evidence="11" id="KW-0282">Flagellum</keyword>
<accession>A0A1I4QNF5</accession>
<evidence type="ECO:0000256" key="6">
    <source>
        <dbReference type="ARBA" id="ARBA00023143"/>
    </source>
</evidence>
<comment type="subcellular location">
    <subcellularLocation>
        <location evidence="1">Bacterial flagellum basal body</location>
    </subcellularLocation>
    <subcellularLocation>
        <location evidence="2 7">Secreted</location>
    </subcellularLocation>
</comment>
<evidence type="ECO:0000256" key="7">
    <source>
        <dbReference type="RuleBase" id="RU362065"/>
    </source>
</evidence>
<feature type="domain" description="Flagellar basal body rod protein N-terminal" evidence="8">
    <location>
        <begin position="9"/>
        <end position="37"/>
    </location>
</feature>
<evidence type="ECO:0000259" key="10">
    <source>
        <dbReference type="Pfam" id="PF22638"/>
    </source>
</evidence>